<comment type="caution">
    <text evidence="6">The sequence shown here is derived from an EMBL/GenBank/DDBJ whole genome shotgun (WGS) entry which is preliminary data.</text>
</comment>
<evidence type="ECO:0000256" key="5">
    <source>
        <dbReference type="SAM" id="SignalP"/>
    </source>
</evidence>
<name>A0A9X2ELV6_9GAMM</name>
<dbReference type="PROSITE" id="PS51257">
    <property type="entry name" value="PROKAR_LIPOPROTEIN"/>
    <property type="match status" value="1"/>
</dbReference>
<dbReference type="EMBL" id="JALBWM010000017">
    <property type="protein sequence ID" value="MCO1333955.1"/>
    <property type="molecule type" value="Genomic_DNA"/>
</dbReference>
<dbReference type="InterPro" id="IPR052211">
    <property type="entry name" value="Cpx_auxiliary_protein"/>
</dbReference>
<proteinExistence type="inferred from homology"/>
<accession>A0A9X2ELV6</accession>
<feature type="signal peptide" evidence="5">
    <location>
        <begin position="1"/>
        <end position="25"/>
    </location>
</feature>
<dbReference type="PANTHER" id="PTHR38102">
    <property type="entry name" value="PERIPLASMIC CHAPERONE SPY"/>
    <property type="match status" value="1"/>
</dbReference>
<organism evidence="6 7">
    <name type="scientific">Microbulbifer okhotskensis</name>
    <dbReference type="NCBI Taxonomy" id="2926617"/>
    <lineage>
        <taxon>Bacteria</taxon>
        <taxon>Pseudomonadati</taxon>
        <taxon>Pseudomonadota</taxon>
        <taxon>Gammaproteobacteria</taxon>
        <taxon>Cellvibrionales</taxon>
        <taxon>Microbulbiferaceae</taxon>
        <taxon>Microbulbifer</taxon>
    </lineage>
</organism>
<evidence type="ECO:0000256" key="2">
    <source>
        <dbReference type="ARBA" id="ARBA00008441"/>
    </source>
</evidence>
<comment type="subcellular location">
    <subcellularLocation>
        <location evidence="1">Periplasm</location>
    </subcellularLocation>
</comment>
<gene>
    <name evidence="6" type="ORF">MO867_06330</name>
</gene>
<reference evidence="6" key="1">
    <citation type="journal article" date="2022" name="Arch. Microbiol.">
        <title>Microbulbifer okhotskensis sp. nov., isolated from a deep bottom sediment of the Okhotsk Sea.</title>
        <authorList>
            <person name="Romanenko L."/>
            <person name="Kurilenko V."/>
            <person name="Otstavnykh N."/>
            <person name="Velansky P."/>
            <person name="Isaeva M."/>
            <person name="Mikhailov V."/>
        </authorList>
    </citation>
    <scope>NUCLEOTIDE SEQUENCE</scope>
    <source>
        <strain evidence="6">OS29</strain>
    </source>
</reference>
<dbReference type="GO" id="GO:0030288">
    <property type="term" value="C:outer membrane-bounded periplasmic space"/>
    <property type="evidence" value="ECO:0007669"/>
    <property type="project" value="TreeGrafter"/>
</dbReference>
<sequence length="152" mass="17105">MKNWKMVVGSFALAGVMVVPAVSMACDNARAHGRAQGPEKIAKELQLTEAQRAELKEYRGARRESKLAQREQMHKLRGEIREAIQSGADQATLANLGAELGKLEVAKMQRRNQMLERFESVLTEEQLAKLESLKAEKKKRHMKKGKAFHDHG</sequence>
<dbReference type="GO" id="GO:0051082">
    <property type="term" value="F:unfolded protein binding"/>
    <property type="evidence" value="ECO:0007669"/>
    <property type="project" value="TreeGrafter"/>
</dbReference>
<dbReference type="InterPro" id="IPR012899">
    <property type="entry name" value="LTXXQ"/>
</dbReference>
<comment type="similarity">
    <text evidence="2">Belongs to the CpxP/Spy family.</text>
</comment>
<evidence type="ECO:0000256" key="4">
    <source>
        <dbReference type="ARBA" id="ARBA00022764"/>
    </source>
</evidence>
<dbReference type="RefSeq" id="WP_252465407.1">
    <property type="nucleotide sequence ID" value="NZ_JALBWM010000017.1"/>
</dbReference>
<keyword evidence="4" id="KW-0574">Periplasm</keyword>
<dbReference type="Gene3D" id="1.20.120.1490">
    <property type="match status" value="1"/>
</dbReference>
<evidence type="ECO:0000256" key="3">
    <source>
        <dbReference type="ARBA" id="ARBA00022729"/>
    </source>
</evidence>
<evidence type="ECO:0000313" key="6">
    <source>
        <dbReference type="EMBL" id="MCO1333955.1"/>
    </source>
</evidence>
<protein>
    <submittedName>
        <fullName evidence="6">Spy/CpxP family protein refolding chaperone</fullName>
    </submittedName>
</protein>
<keyword evidence="7" id="KW-1185">Reference proteome</keyword>
<evidence type="ECO:0000313" key="7">
    <source>
        <dbReference type="Proteomes" id="UP001139028"/>
    </source>
</evidence>
<feature type="chain" id="PRO_5040831567" evidence="5">
    <location>
        <begin position="26"/>
        <end position="152"/>
    </location>
</feature>
<dbReference type="Proteomes" id="UP001139028">
    <property type="component" value="Unassembled WGS sequence"/>
</dbReference>
<dbReference type="PANTHER" id="PTHR38102:SF1">
    <property type="entry name" value="PERIPLASMIC CHAPERONE SPY"/>
    <property type="match status" value="1"/>
</dbReference>
<keyword evidence="3 5" id="KW-0732">Signal</keyword>
<dbReference type="Pfam" id="PF07813">
    <property type="entry name" value="LTXXQ"/>
    <property type="match status" value="1"/>
</dbReference>
<evidence type="ECO:0000256" key="1">
    <source>
        <dbReference type="ARBA" id="ARBA00004418"/>
    </source>
</evidence>
<dbReference type="AlphaFoldDB" id="A0A9X2ELV6"/>